<evidence type="ECO:0000256" key="2">
    <source>
        <dbReference type="ARBA" id="ARBA00022603"/>
    </source>
</evidence>
<comment type="catalytic activity">
    <reaction evidence="7">
        <text>a 2'-deoxycytidine in DNA + S-adenosyl-L-methionine = an N(4)-methyl-2'-deoxycytidine in DNA + S-adenosyl-L-homocysteine + H(+)</text>
        <dbReference type="Rhea" id="RHEA:16857"/>
        <dbReference type="Rhea" id="RHEA-COMP:11369"/>
        <dbReference type="Rhea" id="RHEA-COMP:13674"/>
        <dbReference type="ChEBI" id="CHEBI:15378"/>
        <dbReference type="ChEBI" id="CHEBI:57856"/>
        <dbReference type="ChEBI" id="CHEBI:59789"/>
        <dbReference type="ChEBI" id="CHEBI:85452"/>
        <dbReference type="ChEBI" id="CHEBI:137933"/>
        <dbReference type="EC" id="2.1.1.113"/>
    </reaction>
</comment>
<dbReference type="PRINTS" id="PR00508">
    <property type="entry name" value="S21N4MTFRASE"/>
</dbReference>
<protein>
    <recommendedName>
        <fullName evidence="8">Methyltransferase</fullName>
        <ecNumber evidence="8">2.1.1.-</ecNumber>
    </recommendedName>
</protein>
<gene>
    <name evidence="10" type="ORF">Cenrod_1688</name>
</gene>
<keyword evidence="2 10" id="KW-0489">Methyltransferase</keyword>
<evidence type="ECO:0000256" key="3">
    <source>
        <dbReference type="ARBA" id="ARBA00022679"/>
    </source>
</evidence>
<dbReference type="InterPro" id="IPR017985">
    <property type="entry name" value="MeTrfase_CN4_CS"/>
</dbReference>
<sequence>MEIKNQTLFHRNHSIAHVFDPSESVIAYHGDCLDLLKSIPNESLQLIVTSPPYNIGKEYETKLHLDVYLQQQAKVITECVRALSQKGSICWQVGNYVDKGAIIPLDTVLYPIFSKLGLKMRNRIIWHFEKTEHPCQFPVELIERFVLSLTNEGDWVLDVVPWGSKDAVQSALLDTNPQ</sequence>
<dbReference type="EMBL" id="CP004885">
    <property type="protein sequence ID" value="AGX87773.1"/>
    <property type="molecule type" value="Genomic_DNA"/>
</dbReference>
<evidence type="ECO:0000256" key="8">
    <source>
        <dbReference type="RuleBase" id="RU362026"/>
    </source>
</evidence>
<feature type="domain" description="DNA methylase N-4/N-6" evidence="9">
    <location>
        <begin position="45"/>
        <end position="127"/>
    </location>
</feature>
<dbReference type="HOGENOM" id="CLU_1507975_0_0_4"/>
<dbReference type="eggNOG" id="COG0863">
    <property type="taxonomic scope" value="Bacteria"/>
</dbReference>
<evidence type="ECO:0000256" key="6">
    <source>
        <dbReference type="ARBA" id="ARBA00023125"/>
    </source>
</evidence>
<keyword evidence="5" id="KW-0680">Restriction system</keyword>
<accession>U5NC01</accession>
<proteinExistence type="inferred from homology"/>
<dbReference type="Pfam" id="PF01555">
    <property type="entry name" value="N6_N4_Mtase"/>
    <property type="match status" value="2"/>
</dbReference>
<keyword evidence="11" id="KW-1185">Reference proteome</keyword>
<evidence type="ECO:0000313" key="10">
    <source>
        <dbReference type="EMBL" id="AGX87773.1"/>
    </source>
</evidence>
<dbReference type="GO" id="GO:0032259">
    <property type="term" value="P:methylation"/>
    <property type="evidence" value="ECO:0007669"/>
    <property type="project" value="UniProtKB-KW"/>
</dbReference>
<dbReference type="REBASE" id="71911">
    <property type="entry name" value="M.CbaCRORF1688P"/>
</dbReference>
<reference evidence="10 11" key="1">
    <citation type="journal article" date="2013" name="Genome Biol.">
        <title>Genomic analysis reveals key aspects of prokaryotic symbiosis in the phototrophic consortium "Chlorochromatium aggregatum".</title>
        <authorList>
            <person name="Liu Z."/>
            <person name="Muller J."/>
            <person name="Li T."/>
            <person name="Alvey R.M."/>
            <person name="Vogl K."/>
            <person name="Frigaard N.U."/>
            <person name="Rockwell N.C."/>
            <person name="Boyd E.S."/>
            <person name="Tomsho L.P."/>
            <person name="Schuster S.C."/>
            <person name="Henke P."/>
            <person name="Rohde M."/>
            <person name="Overmann J."/>
            <person name="Bryant D.A."/>
        </authorList>
    </citation>
    <scope>NUCLEOTIDE SEQUENCE [LARGE SCALE GENOMIC DNA]</scope>
    <source>
        <strain evidence="10">CR</strain>
    </source>
</reference>
<organism evidence="10 11">
    <name type="scientific">Candidatus Symbiobacter mobilis CR</name>
    <dbReference type="NCBI Taxonomy" id="946483"/>
    <lineage>
        <taxon>Bacteria</taxon>
        <taxon>Pseudomonadati</taxon>
        <taxon>Pseudomonadota</taxon>
        <taxon>Betaproteobacteria</taxon>
        <taxon>Burkholderiales</taxon>
        <taxon>Comamonadaceae</taxon>
    </lineage>
</organism>
<dbReference type="GO" id="GO:0015667">
    <property type="term" value="F:site-specific DNA-methyltransferase (cytosine-N4-specific) activity"/>
    <property type="evidence" value="ECO:0007669"/>
    <property type="project" value="UniProtKB-EC"/>
</dbReference>
<dbReference type="RefSeq" id="WP_022773854.1">
    <property type="nucleotide sequence ID" value="NC_022576.1"/>
</dbReference>
<dbReference type="GO" id="GO:0003677">
    <property type="term" value="F:DNA binding"/>
    <property type="evidence" value="ECO:0007669"/>
    <property type="project" value="UniProtKB-KW"/>
</dbReference>
<name>U5NC01_9BURK</name>
<dbReference type="Proteomes" id="UP000017184">
    <property type="component" value="Chromosome"/>
</dbReference>
<feature type="domain" description="DNA methylase N-4/N-6" evidence="9">
    <location>
        <begin position="130"/>
        <end position="159"/>
    </location>
</feature>
<evidence type="ECO:0000256" key="7">
    <source>
        <dbReference type="ARBA" id="ARBA00049120"/>
    </source>
</evidence>
<evidence type="ECO:0000256" key="1">
    <source>
        <dbReference type="ARBA" id="ARBA00010203"/>
    </source>
</evidence>
<comment type="similarity">
    <text evidence="1">Belongs to the N(4)/N(6)-methyltransferase family. N(4) subfamily.</text>
</comment>
<keyword evidence="4" id="KW-0949">S-adenosyl-L-methionine</keyword>
<dbReference type="GO" id="GO:0009307">
    <property type="term" value="P:DNA restriction-modification system"/>
    <property type="evidence" value="ECO:0007669"/>
    <property type="project" value="UniProtKB-KW"/>
</dbReference>
<dbReference type="KEGG" id="cbx:Cenrod_1688"/>
<dbReference type="InterPro" id="IPR002941">
    <property type="entry name" value="DNA_methylase_N4/N6"/>
</dbReference>
<dbReference type="SUPFAM" id="SSF53335">
    <property type="entry name" value="S-adenosyl-L-methionine-dependent methyltransferases"/>
    <property type="match status" value="1"/>
</dbReference>
<evidence type="ECO:0000259" key="9">
    <source>
        <dbReference type="Pfam" id="PF01555"/>
    </source>
</evidence>
<evidence type="ECO:0000256" key="4">
    <source>
        <dbReference type="ARBA" id="ARBA00022691"/>
    </source>
</evidence>
<dbReference type="PROSITE" id="PS00093">
    <property type="entry name" value="N4_MTASE"/>
    <property type="match status" value="1"/>
</dbReference>
<keyword evidence="6" id="KW-0238">DNA-binding</keyword>
<dbReference type="AlphaFoldDB" id="U5NC01"/>
<evidence type="ECO:0000256" key="5">
    <source>
        <dbReference type="ARBA" id="ARBA00022747"/>
    </source>
</evidence>
<keyword evidence="3 10" id="KW-0808">Transferase</keyword>
<dbReference type="STRING" id="946483.Cenrod_1688"/>
<dbReference type="Gene3D" id="3.40.50.150">
    <property type="entry name" value="Vaccinia Virus protein VP39"/>
    <property type="match status" value="2"/>
</dbReference>
<dbReference type="OrthoDB" id="9816288at2"/>
<dbReference type="InterPro" id="IPR029063">
    <property type="entry name" value="SAM-dependent_MTases_sf"/>
</dbReference>
<dbReference type="GO" id="GO:0008170">
    <property type="term" value="F:N-methyltransferase activity"/>
    <property type="evidence" value="ECO:0007669"/>
    <property type="project" value="InterPro"/>
</dbReference>
<dbReference type="EC" id="2.1.1.-" evidence="8"/>
<evidence type="ECO:0000313" key="11">
    <source>
        <dbReference type="Proteomes" id="UP000017184"/>
    </source>
</evidence>
<dbReference type="InterPro" id="IPR001091">
    <property type="entry name" value="RM_Methyltransferase"/>
</dbReference>